<evidence type="ECO:0000256" key="2">
    <source>
        <dbReference type="ARBA" id="ARBA00022771"/>
    </source>
</evidence>
<keyword evidence="2 4" id="KW-0863">Zinc-finger</keyword>
<evidence type="ECO:0000313" key="9">
    <source>
        <dbReference type="Proteomes" id="UP000242715"/>
    </source>
</evidence>
<gene>
    <name evidence="8" type="ORF">TSUD_265100</name>
</gene>
<keyword evidence="1" id="KW-0479">Metal-binding</keyword>
<feature type="region of interest" description="Disordered" evidence="5">
    <location>
        <begin position="1"/>
        <end position="39"/>
    </location>
</feature>
<keyword evidence="3" id="KW-0862">Zinc</keyword>
<evidence type="ECO:0000259" key="7">
    <source>
        <dbReference type="PROSITE" id="PS50135"/>
    </source>
</evidence>
<dbReference type="OrthoDB" id="6270329at2759"/>
<dbReference type="Gene3D" id="3.30.60.90">
    <property type="match status" value="1"/>
</dbReference>
<dbReference type="PANTHER" id="PTHR15898:SF13">
    <property type="entry name" value="BIFUNCTIONAL APOPTOSIS REGULATOR"/>
    <property type="match status" value="1"/>
</dbReference>
<feature type="domain" description="ZZ-type" evidence="7">
    <location>
        <begin position="133"/>
        <end position="197"/>
    </location>
</feature>
<evidence type="ECO:0000256" key="5">
    <source>
        <dbReference type="SAM" id="MobiDB-lite"/>
    </source>
</evidence>
<dbReference type="AlphaFoldDB" id="A0A2Z6MSN9"/>
<evidence type="ECO:0008006" key="10">
    <source>
        <dbReference type="Google" id="ProtNLM"/>
    </source>
</evidence>
<dbReference type="InterPro" id="IPR000433">
    <property type="entry name" value="Znf_ZZ"/>
</dbReference>
<keyword evidence="9" id="KW-1185">Reference proteome</keyword>
<dbReference type="EMBL" id="DF973366">
    <property type="protein sequence ID" value="GAU28052.1"/>
    <property type="molecule type" value="Genomic_DNA"/>
</dbReference>
<dbReference type="SUPFAM" id="SSF57850">
    <property type="entry name" value="RING/U-box"/>
    <property type="match status" value="2"/>
</dbReference>
<sequence length="222" mass="24785">MEQSGSANHNGDEGIISEERKPQIIGTPSVEGKRLPQNEHDQRPKILVADLMCPMCKQMLIHPVALNCGHVYCETCITDLPHEEQFPKEYTQRKDAIQLSQIKVQPETTSSCSLSKDNGEKIALGSNPGLLVHIAVGCDFCGMFPITGDRYKCVDCEESIGFDLCGDCYKNRAKRPGRFNQKHTPDHKLELVQYQRMLISRGQDSSDLMVIQDDTDSSTDGE</sequence>
<dbReference type="InterPro" id="IPR013083">
    <property type="entry name" value="Znf_RING/FYVE/PHD"/>
</dbReference>
<protein>
    <recommendedName>
        <fullName evidence="10">ZZ-type domain-containing protein</fullName>
    </recommendedName>
</protein>
<dbReference type="PROSITE" id="PS50135">
    <property type="entry name" value="ZF_ZZ_2"/>
    <property type="match status" value="1"/>
</dbReference>
<dbReference type="PROSITE" id="PS50089">
    <property type="entry name" value="ZF_RING_2"/>
    <property type="match status" value="1"/>
</dbReference>
<dbReference type="PANTHER" id="PTHR15898">
    <property type="entry name" value="BIFUNCTIONAL APOPTOSIS REGULATOR"/>
    <property type="match status" value="1"/>
</dbReference>
<dbReference type="FunFam" id="3.30.60.90:FF:000014">
    <property type="entry name" value="E3 ubiquitin-protein ligase PRT1"/>
    <property type="match status" value="1"/>
</dbReference>
<dbReference type="PROSITE" id="PS00518">
    <property type="entry name" value="ZF_RING_1"/>
    <property type="match status" value="1"/>
</dbReference>
<proteinExistence type="predicted"/>
<dbReference type="SMART" id="SM00184">
    <property type="entry name" value="RING"/>
    <property type="match status" value="1"/>
</dbReference>
<evidence type="ECO:0000313" key="8">
    <source>
        <dbReference type="EMBL" id="GAU28052.1"/>
    </source>
</evidence>
<dbReference type="GO" id="GO:0043161">
    <property type="term" value="P:proteasome-mediated ubiquitin-dependent protein catabolic process"/>
    <property type="evidence" value="ECO:0007669"/>
    <property type="project" value="TreeGrafter"/>
</dbReference>
<dbReference type="Proteomes" id="UP000242715">
    <property type="component" value="Unassembled WGS sequence"/>
</dbReference>
<name>A0A2Z6MSN9_TRISU</name>
<dbReference type="InterPro" id="IPR043145">
    <property type="entry name" value="Znf_ZZ_sf"/>
</dbReference>
<accession>A0A2Z6MSN9</accession>
<dbReference type="Pfam" id="PF15227">
    <property type="entry name" value="zf-C3HC4_4"/>
    <property type="match status" value="1"/>
</dbReference>
<dbReference type="Pfam" id="PF00569">
    <property type="entry name" value="ZZ"/>
    <property type="match status" value="1"/>
</dbReference>
<dbReference type="Gene3D" id="3.30.40.10">
    <property type="entry name" value="Zinc/RING finger domain, C3HC4 (zinc finger)"/>
    <property type="match status" value="1"/>
</dbReference>
<dbReference type="GO" id="GO:0061630">
    <property type="term" value="F:ubiquitin protein ligase activity"/>
    <property type="evidence" value="ECO:0007669"/>
    <property type="project" value="TreeGrafter"/>
</dbReference>
<evidence type="ECO:0000256" key="3">
    <source>
        <dbReference type="ARBA" id="ARBA00022833"/>
    </source>
</evidence>
<dbReference type="GO" id="GO:0008270">
    <property type="term" value="F:zinc ion binding"/>
    <property type="evidence" value="ECO:0007669"/>
    <property type="project" value="UniProtKB-KW"/>
</dbReference>
<dbReference type="InterPro" id="IPR017907">
    <property type="entry name" value="Znf_RING_CS"/>
</dbReference>
<reference evidence="9" key="1">
    <citation type="journal article" date="2017" name="Front. Plant Sci.">
        <title>Climate Clever Clovers: New Paradigm to Reduce the Environmental Footprint of Ruminants by Breeding Low Methanogenic Forages Utilizing Haplotype Variation.</title>
        <authorList>
            <person name="Kaur P."/>
            <person name="Appels R."/>
            <person name="Bayer P.E."/>
            <person name="Keeble-Gagnere G."/>
            <person name="Wang J."/>
            <person name="Hirakawa H."/>
            <person name="Shirasawa K."/>
            <person name="Vercoe P."/>
            <person name="Stefanova K."/>
            <person name="Durmic Z."/>
            <person name="Nichols P."/>
            <person name="Revell C."/>
            <person name="Isobe S.N."/>
            <person name="Edwards D."/>
            <person name="Erskine W."/>
        </authorList>
    </citation>
    <scope>NUCLEOTIDE SEQUENCE [LARGE SCALE GENOMIC DNA]</scope>
    <source>
        <strain evidence="9">cv. Daliak</strain>
    </source>
</reference>
<evidence type="ECO:0000256" key="4">
    <source>
        <dbReference type="PROSITE-ProRule" id="PRU00228"/>
    </source>
</evidence>
<feature type="domain" description="RING-type" evidence="6">
    <location>
        <begin position="53"/>
        <end position="77"/>
    </location>
</feature>
<evidence type="ECO:0000256" key="1">
    <source>
        <dbReference type="ARBA" id="ARBA00022723"/>
    </source>
</evidence>
<dbReference type="InterPro" id="IPR001841">
    <property type="entry name" value="Znf_RING"/>
</dbReference>
<organism evidence="8 9">
    <name type="scientific">Trifolium subterraneum</name>
    <name type="common">Subterranean clover</name>
    <dbReference type="NCBI Taxonomy" id="3900"/>
    <lineage>
        <taxon>Eukaryota</taxon>
        <taxon>Viridiplantae</taxon>
        <taxon>Streptophyta</taxon>
        <taxon>Embryophyta</taxon>
        <taxon>Tracheophyta</taxon>
        <taxon>Spermatophyta</taxon>
        <taxon>Magnoliopsida</taxon>
        <taxon>eudicotyledons</taxon>
        <taxon>Gunneridae</taxon>
        <taxon>Pentapetalae</taxon>
        <taxon>rosids</taxon>
        <taxon>fabids</taxon>
        <taxon>Fabales</taxon>
        <taxon>Fabaceae</taxon>
        <taxon>Papilionoideae</taxon>
        <taxon>50 kb inversion clade</taxon>
        <taxon>NPAAA clade</taxon>
        <taxon>Hologalegina</taxon>
        <taxon>IRL clade</taxon>
        <taxon>Trifolieae</taxon>
        <taxon>Trifolium</taxon>
    </lineage>
</organism>
<evidence type="ECO:0000259" key="6">
    <source>
        <dbReference type="PROSITE" id="PS50089"/>
    </source>
</evidence>